<keyword evidence="1" id="KW-0805">Transcription regulation</keyword>
<reference evidence="4 5" key="1">
    <citation type="submission" date="2020-09" db="EMBL/GenBank/DDBJ databases">
        <title>Biosynthesis of the nuclear factor of activated T cells inhibitor NFAT-133 and its congeners in Streptomyces pactum.</title>
        <authorList>
            <person name="Zhou W."/>
            <person name="Posri P."/>
            <person name="Abugrain M.E."/>
            <person name="Weisberg A.J."/>
            <person name="Chang J.H."/>
            <person name="Mahmud T."/>
        </authorList>
    </citation>
    <scope>NUCLEOTIDE SEQUENCE [LARGE SCALE GENOMIC DNA]</scope>
    <source>
        <strain evidence="4 5">ATCC 27456</strain>
    </source>
</reference>
<gene>
    <name evidence="4" type="ORF">IHE55_17310</name>
</gene>
<evidence type="ECO:0000256" key="2">
    <source>
        <dbReference type="ARBA" id="ARBA00023163"/>
    </source>
</evidence>
<organism evidence="4 5">
    <name type="scientific">Streptomyces pactum</name>
    <dbReference type="NCBI Taxonomy" id="68249"/>
    <lineage>
        <taxon>Bacteria</taxon>
        <taxon>Bacillati</taxon>
        <taxon>Actinomycetota</taxon>
        <taxon>Actinomycetes</taxon>
        <taxon>Kitasatosporales</taxon>
        <taxon>Streptomycetaceae</taxon>
        <taxon>Streptomyces</taxon>
    </lineage>
</organism>
<dbReference type="Gene3D" id="1.10.10.1320">
    <property type="entry name" value="Anti-sigma factor, zinc-finger domain"/>
    <property type="match status" value="1"/>
</dbReference>
<sequence>MAGDPEAGGPSRQAPSAVPRTRGPAGSAPSAGEPRSHRVLKSLLGAWALAACSAEETAAVEDHLNDCVPCAEEALRLRDAVSLLQPEDSLDLDPRLRTSVLAGCLVRRPARIPVPEWATAYDAEAARLDALLRDMGSAEWRAPVRLKWFDGERAAGRDTTVAGVLGHLLAVDGILAAALGLPDPLGADAPAGPVARTEAVWRRHPVEPLDPDAPPDPVHDSDLFTAVPGRFTGGGAGPFGAGTARGPYRGGGRQPGDVREPWRAQVHALVRAASFAGRRAETLTVPFGDLRLSLPDSFVDRAFGCWVHAGDIADAVNYPYELPQPAHFHQMVNLYARRLPEVLAERRRSGRAGPPRRLVAAGAPGRSLRLEVEDDGGGEWFIALDSPGASAGPEGQVAHITLDRETFYQLAAGHVPPQDAAAGQAGDRQAIRDVLFATAAMSRL</sequence>
<dbReference type="SUPFAM" id="SSF109854">
    <property type="entry name" value="DinB/YfiT-like putative metalloenzymes"/>
    <property type="match status" value="2"/>
</dbReference>
<feature type="region of interest" description="Disordered" evidence="3">
    <location>
        <begin position="238"/>
        <end position="257"/>
    </location>
</feature>
<evidence type="ECO:0000313" key="4">
    <source>
        <dbReference type="EMBL" id="MBH5336441.1"/>
    </source>
</evidence>
<name>A0ABS0NMM7_9ACTN</name>
<evidence type="ECO:0000256" key="3">
    <source>
        <dbReference type="SAM" id="MobiDB-lite"/>
    </source>
</evidence>
<dbReference type="Proteomes" id="UP000807371">
    <property type="component" value="Unassembled WGS sequence"/>
</dbReference>
<dbReference type="EMBL" id="JACYXC010000001">
    <property type="protein sequence ID" value="MBH5336441.1"/>
    <property type="molecule type" value="Genomic_DNA"/>
</dbReference>
<protein>
    <submittedName>
        <fullName evidence="4">Zf-HC2 domain-containing protein</fullName>
    </submittedName>
</protein>
<feature type="region of interest" description="Disordered" evidence="3">
    <location>
        <begin position="1"/>
        <end position="35"/>
    </location>
</feature>
<dbReference type="InterPro" id="IPR034660">
    <property type="entry name" value="DinB/YfiT-like"/>
</dbReference>
<keyword evidence="2" id="KW-0804">Transcription</keyword>
<accession>A0ABS0NMM7</accession>
<keyword evidence="5" id="KW-1185">Reference proteome</keyword>
<proteinExistence type="predicted"/>
<dbReference type="RefSeq" id="WP_197992067.1">
    <property type="nucleotide sequence ID" value="NZ_JACYXC010000001.1"/>
</dbReference>
<evidence type="ECO:0000256" key="1">
    <source>
        <dbReference type="ARBA" id="ARBA00023015"/>
    </source>
</evidence>
<dbReference type="InterPro" id="IPR041916">
    <property type="entry name" value="Anti_sigma_zinc_sf"/>
</dbReference>
<evidence type="ECO:0000313" key="5">
    <source>
        <dbReference type="Proteomes" id="UP000807371"/>
    </source>
</evidence>
<comment type="caution">
    <text evidence="4">The sequence shown here is derived from an EMBL/GenBank/DDBJ whole genome shotgun (WGS) entry which is preliminary data.</text>
</comment>